<reference evidence="1" key="2">
    <citation type="journal article" date="2022" name="New Phytol.">
        <title>Evolutionary transition to the ectomycorrhizal habit in the genomes of a hyperdiverse lineage of mushroom-forming fungi.</title>
        <authorList>
            <person name="Looney B."/>
            <person name="Miyauchi S."/>
            <person name="Morin E."/>
            <person name="Drula E."/>
            <person name="Courty P.E."/>
            <person name="Kohler A."/>
            <person name="Kuo A."/>
            <person name="LaButti K."/>
            <person name="Pangilinan J."/>
            <person name="Lipzen A."/>
            <person name="Riley R."/>
            <person name="Andreopoulos W."/>
            <person name="He G."/>
            <person name="Johnson J."/>
            <person name="Nolan M."/>
            <person name="Tritt A."/>
            <person name="Barry K.W."/>
            <person name="Grigoriev I.V."/>
            <person name="Nagy L.G."/>
            <person name="Hibbett D."/>
            <person name="Henrissat B."/>
            <person name="Matheny P.B."/>
            <person name="Labbe J."/>
            <person name="Martin F.M."/>
        </authorList>
    </citation>
    <scope>NUCLEOTIDE SEQUENCE</scope>
    <source>
        <strain evidence="1">EC-137</strain>
    </source>
</reference>
<evidence type="ECO:0000313" key="2">
    <source>
        <dbReference type="Proteomes" id="UP000814128"/>
    </source>
</evidence>
<dbReference type="EMBL" id="MU273651">
    <property type="protein sequence ID" value="KAI0029888.1"/>
    <property type="molecule type" value="Genomic_DNA"/>
</dbReference>
<sequence length="240" mass="26474">MGRIAETCHQSSTGARREARAHAGDQSMRRGLAACLRAKVKRPVRLRRRTTRSTCLASTVPEPFLVARPSDCPNVPGTLAMSTVTLEGRLRRRALMLLPPVSVNASVQGLGMCVRYATTRGGDGAWWRAHGTSSRPGNGYVRFHFISAPFHPPARPRADPARRPAQRAITECQAPILIPAGPLLRRDPDILDALYARHHTARRRIERTSERTCTFLDSSVTLAVPVLYCMHMTSEPAPKV</sequence>
<protein>
    <submittedName>
        <fullName evidence="1">Uncharacterized protein</fullName>
    </submittedName>
</protein>
<name>A0ACB8QDU6_9AGAM</name>
<proteinExistence type="predicted"/>
<evidence type="ECO:0000313" key="1">
    <source>
        <dbReference type="EMBL" id="KAI0029888.1"/>
    </source>
</evidence>
<gene>
    <name evidence="1" type="ORF">K488DRAFT_88306</name>
</gene>
<accession>A0ACB8QDU6</accession>
<organism evidence="1 2">
    <name type="scientific">Vararia minispora EC-137</name>
    <dbReference type="NCBI Taxonomy" id="1314806"/>
    <lineage>
        <taxon>Eukaryota</taxon>
        <taxon>Fungi</taxon>
        <taxon>Dikarya</taxon>
        <taxon>Basidiomycota</taxon>
        <taxon>Agaricomycotina</taxon>
        <taxon>Agaricomycetes</taxon>
        <taxon>Russulales</taxon>
        <taxon>Lachnocladiaceae</taxon>
        <taxon>Vararia</taxon>
    </lineage>
</organism>
<dbReference type="Proteomes" id="UP000814128">
    <property type="component" value="Unassembled WGS sequence"/>
</dbReference>
<keyword evidence="2" id="KW-1185">Reference proteome</keyword>
<reference evidence="1" key="1">
    <citation type="submission" date="2021-02" db="EMBL/GenBank/DDBJ databases">
        <authorList>
            <consortium name="DOE Joint Genome Institute"/>
            <person name="Ahrendt S."/>
            <person name="Looney B.P."/>
            <person name="Miyauchi S."/>
            <person name="Morin E."/>
            <person name="Drula E."/>
            <person name="Courty P.E."/>
            <person name="Chicoki N."/>
            <person name="Fauchery L."/>
            <person name="Kohler A."/>
            <person name="Kuo A."/>
            <person name="Labutti K."/>
            <person name="Pangilinan J."/>
            <person name="Lipzen A."/>
            <person name="Riley R."/>
            <person name="Andreopoulos W."/>
            <person name="He G."/>
            <person name="Johnson J."/>
            <person name="Barry K.W."/>
            <person name="Grigoriev I.V."/>
            <person name="Nagy L."/>
            <person name="Hibbett D."/>
            <person name="Henrissat B."/>
            <person name="Matheny P.B."/>
            <person name="Labbe J."/>
            <person name="Martin F."/>
        </authorList>
    </citation>
    <scope>NUCLEOTIDE SEQUENCE</scope>
    <source>
        <strain evidence="1">EC-137</strain>
    </source>
</reference>
<comment type="caution">
    <text evidence="1">The sequence shown here is derived from an EMBL/GenBank/DDBJ whole genome shotgun (WGS) entry which is preliminary data.</text>
</comment>